<evidence type="ECO:0000313" key="3">
    <source>
        <dbReference type="Proteomes" id="UP000613401"/>
    </source>
</evidence>
<gene>
    <name evidence="2" type="ORF">GCG54_00015279</name>
</gene>
<reference evidence="2" key="1">
    <citation type="journal article" date="2020" name="Phytopathology">
        <title>Genome sequence and comparative analysis of Colletotrichum gloeosporioides isolated from Liriodendron leaves.</title>
        <authorList>
            <person name="Fu F.F."/>
            <person name="Hao Z."/>
            <person name="Wang P."/>
            <person name="Lu Y."/>
            <person name="Xue L.J."/>
            <person name="Wei G."/>
            <person name="Tian Y."/>
            <person name="Baishi H."/>
            <person name="Xu H."/>
            <person name="Shi J."/>
            <person name="Cheng T."/>
            <person name="Wang G."/>
            <person name="Yi Y."/>
            <person name="Chen J."/>
        </authorList>
    </citation>
    <scope>NUCLEOTIDE SEQUENCE</scope>
    <source>
        <strain evidence="2">Lc1</strain>
    </source>
</reference>
<comment type="caution">
    <text evidence="2">The sequence shown here is derived from an EMBL/GenBank/DDBJ whole genome shotgun (WGS) entry which is preliminary data.</text>
</comment>
<feature type="compositionally biased region" description="Low complexity" evidence="1">
    <location>
        <begin position="77"/>
        <end position="87"/>
    </location>
</feature>
<proteinExistence type="predicted"/>
<evidence type="ECO:0000256" key="1">
    <source>
        <dbReference type="SAM" id="MobiDB-lite"/>
    </source>
</evidence>
<dbReference type="EMBL" id="WVTB01000099">
    <property type="protein sequence ID" value="KAF3798298.1"/>
    <property type="molecule type" value="Genomic_DNA"/>
</dbReference>
<sequence length="264" mass="29729">MPRQTDLSHLSSLPSNISDEQYQAFVNANKELITNKFLLTRDDFDLRSTRSEPRGRLPGQPLNAATSLREVRRSAPTRRPVTAAPASKRTAGRRNTTYVDLVDEEEEGGEEEEEQEEEEQEEEILEEEEEEEEELEQDVPETMVNKERVRVAIRNFVVSSESTARAEVEMRLALYEMLRHGVEDVDPEPEVVAGPSRHRPQATKSTPAKSTPAKSTPAKSSPAKSTPTKAKPKTTKKTVKGKGKGRMTARATRERDIDDLMNLF</sequence>
<organism evidence="2 3">
    <name type="scientific">Colletotrichum gloeosporioides</name>
    <name type="common">Anthracnose fungus</name>
    <name type="synonym">Glomerella cingulata</name>
    <dbReference type="NCBI Taxonomy" id="474922"/>
    <lineage>
        <taxon>Eukaryota</taxon>
        <taxon>Fungi</taxon>
        <taxon>Dikarya</taxon>
        <taxon>Ascomycota</taxon>
        <taxon>Pezizomycotina</taxon>
        <taxon>Sordariomycetes</taxon>
        <taxon>Hypocreomycetidae</taxon>
        <taxon>Glomerellales</taxon>
        <taxon>Glomerellaceae</taxon>
        <taxon>Colletotrichum</taxon>
        <taxon>Colletotrichum gloeosporioides species complex</taxon>
    </lineage>
</organism>
<name>A0A8H4C6G4_COLGL</name>
<reference evidence="2" key="2">
    <citation type="submission" date="2020-03" db="EMBL/GenBank/DDBJ databases">
        <authorList>
            <person name="Fu F.-F."/>
            <person name="Chen J."/>
        </authorList>
    </citation>
    <scope>NUCLEOTIDE SEQUENCE</scope>
    <source>
        <strain evidence="2">Lc1</strain>
    </source>
</reference>
<evidence type="ECO:0000313" key="2">
    <source>
        <dbReference type="EMBL" id="KAF3798298.1"/>
    </source>
</evidence>
<protein>
    <submittedName>
        <fullName evidence="2">Uncharacterized protein</fullName>
    </submittedName>
</protein>
<feature type="compositionally biased region" description="Acidic residues" evidence="1">
    <location>
        <begin position="101"/>
        <end position="139"/>
    </location>
</feature>
<feature type="compositionally biased region" description="Basic residues" evidence="1">
    <location>
        <begin position="230"/>
        <end position="247"/>
    </location>
</feature>
<accession>A0A8H4C6G4</accession>
<feature type="region of interest" description="Disordered" evidence="1">
    <location>
        <begin position="185"/>
        <end position="264"/>
    </location>
</feature>
<keyword evidence="3" id="KW-1185">Reference proteome</keyword>
<dbReference type="Proteomes" id="UP000613401">
    <property type="component" value="Unassembled WGS sequence"/>
</dbReference>
<feature type="region of interest" description="Disordered" evidence="1">
    <location>
        <begin position="48"/>
        <end position="149"/>
    </location>
</feature>
<dbReference type="GeneID" id="69022384"/>
<dbReference type="AlphaFoldDB" id="A0A8H4C6G4"/>
<feature type="compositionally biased region" description="Low complexity" evidence="1">
    <location>
        <begin position="202"/>
        <end position="229"/>
    </location>
</feature>
<dbReference type="RefSeq" id="XP_045257458.1">
    <property type="nucleotide sequence ID" value="XM_045415089.1"/>
</dbReference>